<dbReference type="InParanoid" id="A0A1Y2GF19"/>
<feature type="signal peptide" evidence="1">
    <location>
        <begin position="1"/>
        <end position="16"/>
    </location>
</feature>
<name>A0A1Y2GF19_9FUNG</name>
<evidence type="ECO:0000256" key="1">
    <source>
        <dbReference type="SAM" id="SignalP"/>
    </source>
</evidence>
<gene>
    <name evidence="2" type="ORF">BCR41DRAFT_358744</name>
</gene>
<sequence>MYLLTVVFTILIQVDSSKEIMHPYSLILSSGIFYSSQPINRFRPYPTSPTPNKITFSNKIIGFSLEEPSFVI</sequence>
<dbReference type="RefSeq" id="XP_021878654.1">
    <property type="nucleotide sequence ID" value="XM_022025102.1"/>
</dbReference>
<evidence type="ECO:0000313" key="2">
    <source>
        <dbReference type="EMBL" id="ORZ09027.1"/>
    </source>
</evidence>
<accession>A0A1Y2GF19</accession>
<reference evidence="2 3" key="1">
    <citation type="submission" date="2016-07" db="EMBL/GenBank/DDBJ databases">
        <title>Pervasive Adenine N6-methylation of Active Genes in Fungi.</title>
        <authorList>
            <consortium name="DOE Joint Genome Institute"/>
            <person name="Mondo S.J."/>
            <person name="Dannebaum R.O."/>
            <person name="Kuo R.C."/>
            <person name="Labutti K."/>
            <person name="Haridas S."/>
            <person name="Kuo A."/>
            <person name="Salamov A."/>
            <person name="Ahrendt S.R."/>
            <person name="Lipzen A."/>
            <person name="Sullivan W."/>
            <person name="Andreopoulos W.B."/>
            <person name="Clum A."/>
            <person name="Lindquist E."/>
            <person name="Daum C."/>
            <person name="Ramamoorthy G.K."/>
            <person name="Gryganskyi A."/>
            <person name="Culley D."/>
            <person name="Magnuson J.K."/>
            <person name="James T.Y."/>
            <person name="O'Malley M.A."/>
            <person name="Stajich J.E."/>
            <person name="Spatafora J.W."/>
            <person name="Visel A."/>
            <person name="Grigoriev I.V."/>
        </authorList>
    </citation>
    <scope>NUCLEOTIDE SEQUENCE [LARGE SCALE GENOMIC DNA]</scope>
    <source>
        <strain evidence="2 3">NRRL 3116</strain>
    </source>
</reference>
<protein>
    <submittedName>
        <fullName evidence="2">Uncharacterized protein</fullName>
    </submittedName>
</protein>
<keyword evidence="1" id="KW-0732">Signal</keyword>
<feature type="chain" id="PRO_5013050653" evidence="1">
    <location>
        <begin position="17"/>
        <end position="72"/>
    </location>
</feature>
<dbReference type="AlphaFoldDB" id="A0A1Y2GF19"/>
<keyword evidence="3" id="KW-1185">Reference proteome</keyword>
<organism evidence="2 3">
    <name type="scientific">Lobosporangium transversale</name>
    <dbReference type="NCBI Taxonomy" id="64571"/>
    <lineage>
        <taxon>Eukaryota</taxon>
        <taxon>Fungi</taxon>
        <taxon>Fungi incertae sedis</taxon>
        <taxon>Mucoromycota</taxon>
        <taxon>Mortierellomycotina</taxon>
        <taxon>Mortierellomycetes</taxon>
        <taxon>Mortierellales</taxon>
        <taxon>Mortierellaceae</taxon>
        <taxon>Lobosporangium</taxon>
    </lineage>
</organism>
<proteinExistence type="predicted"/>
<comment type="caution">
    <text evidence="2">The sequence shown here is derived from an EMBL/GenBank/DDBJ whole genome shotgun (WGS) entry which is preliminary data.</text>
</comment>
<evidence type="ECO:0000313" key="3">
    <source>
        <dbReference type="Proteomes" id="UP000193648"/>
    </source>
</evidence>
<dbReference type="Proteomes" id="UP000193648">
    <property type="component" value="Unassembled WGS sequence"/>
</dbReference>
<dbReference type="EMBL" id="MCFF01000035">
    <property type="protein sequence ID" value="ORZ09027.1"/>
    <property type="molecule type" value="Genomic_DNA"/>
</dbReference>
<dbReference type="GeneID" id="33566946"/>